<accession>A0AAE1Z268</accession>
<dbReference type="SUPFAM" id="SSF52279">
    <property type="entry name" value="Beta-D-glucan exohydrolase, C-terminal domain"/>
    <property type="match status" value="1"/>
</dbReference>
<dbReference type="Proteomes" id="UP001293254">
    <property type="component" value="Unassembled WGS sequence"/>
</dbReference>
<feature type="domain" description="Fibronectin type III-like" evidence="3">
    <location>
        <begin position="222"/>
        <end position="292"/>
    </location>
</feature>
<organism evidence="4 5">
    <name type="scientific">Sesamum alatum</name>
    <dbReference type="NCBI Taxonomy" id="300844"/>
    <lineage>
        <taxon>Eukaryota</taxon>
        <taxon>Viridiplantae</taxon>
        <taxon>Streptophyta</taxon>
        <taxon>Embryophyta</taxon>
        <taxon>Tracheophyta</taxon>
        <taxon>Spermatophyta</taxon>
        <taxon>Magnoliopsida</taxon>
        <taxon>eudicotyledons</taxon>
        <taxon>Gunneridae</taxon>
        <taxon>Pentapetalae</taxon>
        <taxon>asterids</taxon>
        <taxon>lamiids</taxon>
        <taxon>Lamiales</taxon>
        <taxon>Pedaliaceae</taxon>
        <taxon>Sesamum</taxon>
    </lineage>
</organism>
<dbReference type="Pfam" id="PF01915">
    <property type="entry name" value="Glyco_hydro_3_C"/>
    <property type="match status" value="1"/>
</dbReference>
<keyword evidence="2" id="KW-0326">Glycosidase</keyword>
<evidence type="ECO:0000256" key="2">
    <source>
        <dbReference type="ARBA" id="ARBA00023295"/>
    </source>
</evidence>
<dbReference type="Gene3D" id="2.60.40.10">
    <property type="entry name" value="Immunoglobulins"/>
    <property type="match status" value="1"/>
</dbReference>
<dbReference type="AlphaFoldDB" id="A0AAE1Z268"/>
<evidence type="ECO:0000313" key="4">
    <source>
        <dbReference type="EMBL" id="KAK4440138.1"/>
    </source>
</evidence>
<evidence type="ECO:0000313" key="5">
    <source>
        <dbReference type="Proteomes" id="UP001293254"/>
    </source>
</evidence>
<dbReference type="GO" id="GO:0045493">
    <property type="term" value="P:xylan catabolic process"/>
    <property type="evidence" value="ECO:0007669"/>
    <property type="project" value="InterPro"/>
</dbReference>
<dbReference type="InterPro" id="IPR036881">
    <property type="entry name" value="Glyco_hydro_3_C_sf"/>
</dbReference>
<dbReference type="GO" id="GO:0009044">
    <property type="term" value="F:xylan 1,4-beta-xylosidase activity"/>
    <property type="evidence" value="ECO:0007669"/>
    <property type="project" value="InterPro"/>
</dbReference>
<dbReference type="InterPro" id="IPR013783">
    <property type="entry name" value="Ig-like_fold"/>
</dbReference>
<comment type="caution">
    <text evidence="4">The sequence shown here is derived from an EMBL/GenBank/DDBJ whole genome shotgun (WGS) entry which is preliminary data.</text>
</comment>
<gene>
    <name evidence="4" type="ORF">Salat_0348700</name>
</gene>
<evidence type="ECO:0000256" key="1">
    <source>
        <dbReference type="ARBA" id="ARBA00022801"/>
    </source>
</evidence>
<dbReference type="GO" id="GO:0031222">
    <property type="term" value="P:arabinan catabolic process"/>
    <property type="evidence" value="ECO:0007669"/>
    <property type="project" value="TreeGrafter"/>
</dbReference>
<dbReference type="Pfam" id="PF14310">
    <property type="entry name" value="Fn3-like"/>
    <property type="match status" value="1"/>
</dbReference>
<dbReference type="EMBL" id="JACGWO010000001">
    <property type="protein sequence ID" value="KAK4440138.1"/>
    <property type="molecule type" value="Genomic_DNA"/>
</dbReference>
<keyword evidence="5" id="KW-1185">Reference proteome</keyword>
<dbReference type="PANTHER" id="PTHR42721">
    <property type="entry name" value="SUGAR HYDROLASE-RELATED"/>
    <property type="match status" value="1"/>
</dbReference>
<dbReference type="GO" id="GO:0046556">
    <property type="term" value="F:alpha-L-arabinofuranosidase activity"/>
    <property type="evidence" value="ECO:0007669"/>
    <property type="project" value="TreeGrafter"/>
</dbReference>
<reference evidence="4" key="1">
    <citation type="submission" date="2020-06" db="EMBL/GenBank/DDBJ databases">
        <authorList>
            <person name="Li T."/>
            <person name="Hu X."/>
            <person name="Zhang T."/>
            <person name="Song X."/>
            <person name="Zhang H."/>
            <person name="Dai N."/>
            <person name="Sheng W."/>
            <person name="Hou X."/>
            <person name="Wei L."/>
        </authorList>
    </citation>
    <scope>NUCLEOTIDE SEQUENCE</scope>
    <source>
        <strain evidence="4">3651</strain>
        <tissue evidence="4">Leaf</tissue>
    </source>
</reference>
<keyword evidence="1" id="KW-0378">Hydrolase</keyword>
<sequence length="306" mass="33774">MRAASKADVTVLIVGLDLSVEAESLDREDLLLPGYQSQLISQVAEVSKGPVVVVVMSAGGVDISFAKNDPNVHSIIWARYPGEEGGRAIADVVFGRYNPGGRLPLTWHENDYVQMLPMTSMPLRPVDSLGYPGRTYKFFNGSTVYPFRYGLSYTNFTYNLVSSNHRLNISLNEFGHCKDLEYADGLYKPACPAVQTDDLQCDRHNIRLAIEVTNTGNRDGSHVVIMYWSAPSGIGEAPIKQLIGFKRVFLKSWRSEIVNFELNACKSFGIVDYNGNKLLPSGGSKIEIGDGLVTIPLQINFHRGPL</sequence>
<dbReference type="InterPro" id="IPR002772">
    <property type="entry name" value="Glyco_hydro_3_C"/>
</dbReference>
<proteinExistence type="predicted"/>
<dbReference type="SMART" id="SM01217">
    <property type="entry name" value="Fn3_like"/>
    <property type="match status" value="1"/>
</dbReference>
<dbReference type="InterPro" id="IPR044993">
    <property type="entry name" value="BXL"/>
</dbReference>
<name>A0AAE1Z268_9LAMI</name>
<evidence type="ECO:0000259" key="3">
    <source>
        <dbReference type="SMART" id="SM01217"/>
    </source>
</evidence>
<dbReference type="Gene3D" id="3.40.50.1700">
    <property type="entry name" value="Glycoside hydrolase family 3 C-terminal domain"/>
    <property type="match status" value="1"/>
</dbReference>
<dbReference type="InterPro" id="IPR026891">
    <property type="entry name" value="Fn3-like"/>
</dbReference>
<dbReference type="PANTHER" id="PTHR42721:SF11">
    <property type="entry name" value="BETA-D-XYLOSIDASE 5-RELATED"/>
    <property type="match status" value="1"/>
</dbReference>
<protein>
    <submittedName>
        <fullName evidence="4">Beta-D-xylosidase 2</fullName>
    </submittedName>
</protein>
<reference evidence="4" key="2">
    <citation type="journal article" date="2024" name="Plant">
        <title>Genomic evolution and insights into agronomic trait innovations of Sesamum species.</title>
        <authorList>
            <person name="Miao H."/>
            <person name="Wang L."/>
            <person name="Qu L."/>
            <person name="Liu H."/>
            <person name="Sun Y."/>
            <person name="Le M."/>
            <person name="Wang Q."/>
            <person name="Wei S."/>
            <person name="Zheng Y."/>
            <person name="Lin W."/>
            <person name="Duan Y."/>
            <person name="Cao H."/>
            <person name="Xiong S."/>
            <person name="Wang X."/>
            <person name="Wei L."/>
            <person name="Li C."/>
            <person name="Ma Q."/>
            <person name="Ju M."/>
            <person name="Zhao R."/>
            <person name="Li G."/>
            <person name="Mu C."/>
            <person name="Tian Q."/>
            <person name="Mei H."/>
            <person name="Zhang T."/>
            <person name="Gao T."/>
            <person name="Zhang H."/>
        </authorList>
    </citation>
    <scope>NUCLEOTIDE SEQUENCE</scope>
    <source>
        <strain evidence="4">3651</strain>
    </source>
</reference>